<keyword evidence="5" id="KW-1185">Reference proteome</keyword>
<dbReference type="OrthoDB" id="5296173at2"/>
<dbReference type="EMBL" id="UASS01000012">
    <property type="protein sequence ID" value="SPX60794.1"/>
    <property type="molecule type" value="Genomic_DNA"/>
</dbReference>
<sequence length="187" mass="21801">MSEINLLPWREDKRRWERKKAILTLSGITLGTVSTIFSMHLYTLSLLSKQSQHNQRLEEEAARFTHQIQEINNLREENKRLILRIIAIRHLSLSRTLLVHLFNELIRVLPDDVYLAGVKKSNDRITFTGYSATSQSVVTLMRNLEKSALVKAPILIEIKKIRVEKINNHHEFTVNFKLRAPQCVYTS</sequence>
<protein>
    <submittedName>
        <fullName evidence="3">Tfp pilus assembly protein PilN</fullName>
    </submittedName>
</protein>
<dbReference type="RefSeq" id="WP_058447458.1">
    <property type="nucleotide sequence ID" value="NZ_CAAAHT010000026.1"/>
</dbReference>
<evidence type="ECO:0000256" key="1">
    <source>
        <dbReference type="SAM" id="Coils"/>
    </source>
</evidence>
<name>A0A0W0THB3_9GAMM</name>
<evidence type="ECO:0000313" key="5">
    <source>
        <dbReference type="Proteomes" id="UP000054698"/>
    </source>
</evidence>
<dbReference type="Proteomes" id="UP000251942">
    <property type="component" value="Unassembled WGS sequence"/>
</dbReference>
<dbReference type="InterPro" id="IPR007813">
    <property type="entry name" value="PilN"/>
</dbReference>
<reference evidence="4 6" key="2">
    <citation type="submission" date="2018-06" db="EMBL/GenBank/DDBJ databases">
        <authorList>
            <consortium name="Pathogen Informatics"/>
            <person name="Doyle S."/>
        </authorList>
    </citation>
    <scope>NUCLEOTIDE SEQUENCE [LARGE SCALE GENOMIC DNA]</scope>
    <source>
        <strain evidence="4 6">NCTC12022</strain>
    </source>
</reference>
<organism evidence="3 5">
    <name type="scientific">Legionella feeleii</name>
    <dbReference type="NCBI Taxonomy" id="453"/>
    <lineage>
        <taxon>Bacteria</taxon>
        <taxon>Pseudomonadati</taxon>
        <taxon>Pseudomonadota</taxon>
        <taxon>Gammaproteobacteria</taxon>
        <taxon>Legionellales</taxon>
        <taxon>Legionellaceae</taxon>
        <taxon>Legionella</taxon>
    </lineage>
</organism>
<dbReference type="InterPro" id="IPR052534">
    <property type="entry name" value="Extracell_DNA_Util/SecSys_Comp"/>
</dbReference>
<dbReference type="STRING" id="453.Lfee_2618"/>
<reference evidence="3 5" key="1">
    <citation type="submission" date="2015-11" db="EMBL/GenBank/DDBJ databases">
        <title>Genomic analysis of 38 Legionella species identifies large and diverse effector repertoires.</title>
        <authorList>
            <person name="Burstein D."/>
            <person name="Amaro F."/>
            <person name="Zusman T."/>
            <person name="Lifshitz Z."/>
            <person name="Cohen O."/>
            <person name="Gilbert J.A."/>
            <person name="Pupko T."/>
            <person name="Shuman H.A."/>
            <person name="Segal G."/>
        </authorList>
    </citation>
    <scope>NUCLEOTIDE SEQUENCE [LARGE SCALE GENOMIC DNA]</scope>
    <source>
        <strain evidence="3 5">WO-44C</strain>
    </source>
</reference>
<dbReference type="PATRIC" id="fig|453.4.peg.2869"/>
<keyword evidence="1" id="KW-0175">Coiled coil</keyword>
<proteinExistence type="predicted"/>
<evidence type="ECO:0000313" key="6">
    <source>
        <dbReference type="Proteomes" id="UP000251942"/>
    </source>
</evidence>
<feature type="coiled-coil region" evidence="1">
    <location>
        <begin position="47"/>
        <end position="77"/>
    </location>
</feature>
<evidence type="ECO:0000256" key="2">
    <source>
        <dbReference type="SAM" id="Phobius"/>
    </source>
</evidence>
<dbReference type="GO" id="GO:0043107">
    <property type="term" value="P:type IV pilus-dependent motility"/>
    <property type="evidence" value="ECO:0007669"/>
    <property type="project" value="TreeGrafter"/>
</dbReference>
<dbReference type="AlphaFoldDB" id="A0A0W0THB3"/>
<keyword evidence="2" id="KW-0472">Membrane</keyword>
<dbReference type="GO" id="GO:0043683">
    <property type="term" value="P:type IV pilus assembly"/>
    <property type="evidence" value="ECO:0007669"/>
    <property type="project" value="TreeGrafter"/>
</dbReference>
<accession>A0A0W0THB3</accession>
<evidence type="ECO:0000313" key="4">
    <source>
        <dbReference type="EMBL" id="SPX60794.1"/>
    </source>
</evidence>
<keyword evidence="2" id="KW-1133">Transmembrane helix</keyword>
<feature type="transmembrane region" description="Helical" evidence="2">
    <location>
        <begin position="21"/>
        <end position="42"/>
    </location>
</feature>
<gene>
    <name evidence="3" type="primary">pilN</name>
    <name evidence="3" type="ORF">Lfee_2618</name>
    <name evidence="4" type="ORF">NCTC12022_01530</name>
</gene>
<keyword evidence="2" id="KW-0812">Transmembrane</keyword>
<dbReference type="PANTHER" id="PTHR40278:SF2">
    <property type="entry name" value="TYPE IV PILUS INNER MEMBRANE COMPONENT PILN"/>
    <property type="match status" value="1"/>
</dbReference>
<evidence type="ECO:0000313" key="3">
    <source>
        <dbReference type="EMBL" id="KTC94954.1"/>
    </source>
</evidence>
<dbReference type="Pfam" id="PF05137">
    <property type="entry name" value="PilN"/>
    <property type="match status" value="1"/>
</dbReference>
<dbReference type="EMBL" id="LNYB01000085">
    <property type="protein sequence ID" value="KTC94954.1"/>
    <property type="molecule type" value="Genomic_DNA"/>
</dbReference>
<dbReference type="Proteomes" id="UP000054698">
    <property type="component" value="Unassembled WGS sequence"/>
</dbReference>
<dbReference type="PANTHER" id="PTHR40278">
    <property type="entry name" value="DNA UTILIZATION PROTEIN HOFN"/>
    <property type="match status" value="1"/>
</dbReference>